<dbReference type="InterPro" id="IPR023365">
    <property type="entry name" value="Sortase_dom-sf"/>
</dbReference>
<dbReference type="EMBL" id="CP013979">
    <property type="protein sequence ID" value="ANJ25750.1"/>
    <property type="molecule type" value="Genomic_DNA"/>
</dbReference>
<dbReference type="GO" id="GO:0016787">
    <property type="term" value="F:hydrolase activity"/>
    <property type="evidence" value="ECO:0007669"/>
    <property type="project" value="UniProtKB-KW"/>
</dbReference>
<dbReference type="SUPFAM" id="SSF63817">
    <property type="entry name" value="Sortase"/>
    <property type="match status" value="1"/>
</dbReference>
<evidence type="ECO:0000256" key="2">
    <source>
        <dbReference type="SAM" id="MobiDB-lite"/>
    </source>
</evidence>
<dbReference type="STRING" id="453304.ATC03_02190"/>
<organism evidence="4 5">
    <name type="scientific">Agromyces aureus</name>
    <dbReference type="NCBI Taxonomy" id="453304"/>
    <lineage>
        <taxon>Bacteria</taxon>
        <taxon>Bacillati</taxon>
        <taxon>Actinomycetota</taxon>
        <taxon>Actinomycetes</taxon>
        <taxon>Micrococcales</taxon>
        <taxon>Microbacteriaceae</taxon>
        <taxon>Agromyces</taxon>
    </lineage>
</organism>
<sequence length="233" mass="23756">MSQKRTAKAAIRGVHAPVAVFALLAVLLTGCGADSNAAAPGAPQASVAPSATEPRTVRPTPPQPAAAPAIPMVSAALEDRPPLNGQPPVRLSVPDLGIDVPIEPVGLDDEGRMGLPANPATAAWYAYGVAPGDPSGSAVIAAHVDSIEYDIGPFSRLAGAPSGTLIDVTSADGTVRRFALDSIDTVLKGTVDWSSVFRRDGAPVLTLVTCGGEFDWSARRYLSSVIVTAQATG</sequence>
<evidence type="ECO:0000313" key="4">
    <source>
        <dbReference type="EMBL" id="ANJ25750.1"/>
    </source>
</evidence>
<protein>
    <recommendedName>
        <fullName evidence="6">Peptidase C60</fullName>
    </recommendedName>
</protein>
<feature type="compositionally biased region" description="Low complexity" evidence="2">
    <location>
        <begin position="37"/>
        <end position="58"/>
    </location>
</feature>
<dbReference type="OrthoDB" id="525039at2"/>
<dbReference type="AlphaFoldDB" id="A0A191WBW7"/>
<dbReference type="Proteomes" id="UP000078437">
    <property type="component" value="Chromosome"/>
</dbReference>
<dbReference type="InterPro" id="IPR042001">
    <property type="entry name" value="Sortase_F"/>
</dbReference>
<accession>A0A191WBW7</accession>
<feature type="region of interest" description="Disordered" evidence="2">
    <location>
        <begin position="37"/>
        <end position="67"/>
    </location>
</feature>
<feature type="chain" id="PRO_5008249286" description="Peptidase C60" evidence="3">
    <location>
        <begin position="38"/>
        <end position="233"/>
    </location>
</feature>
<dbReference type="InterPro" id="IPR005754">
    <property type="entry name" value="Sortase"/>
</dbReference>
<proteinExistence type="predicted"/>
<evidence type="ECO:0000313" key="5">
    <source>
        <dbReference type="Proteomes" id="UP000078437"/>
    </source>
</evidence>
<reference evidence="5" key="2">
    <citation type="submission" date="2016-01" db="EMBL/GenBank/DDBJ databases">
        <title>Complete genome sequence of Agromyces aureus AR33T and comparison with related organisms.</title>
        <authorList>
            <person name="Corretto E."/>
            <person name="Antonielli L."/>
            <person name="Sessitsch A."/>
            <person name="Brader G."/>
        </authorList>
    </citation>
    <scope>NUCLEOTIDE SEQUENCE [LARGE SCALE GENOMIC DNA]</scope>
    <source>
        <strain evidence="5">AR33</strain>
    </source>
</reference>
<keyword evidence="3" id="KW-0732">Signal</keyword>
<evidence type="ECO:0008006" key="6">
    <source>
        <dbReference type="Google" id="ProtNLM"/>
    </source>
</evidence>
<dbReference type="Pfam" id="PF04203">
    <property type="entry name" value="Sortase"/>
    <property type="match status" value="1"/>
</dbReference>
<dbReference type="CDD" id="cd05829">
    <property type="entry name" value="Sortase_F"/>
    <property type="match status" value="1"/>
</dbReference>
<dbReference type="PROSITE" id="PS51257">
    <property type="entry name" value="PROKAR_LIPOPROTEIN"/>
    <property type="match status" value="1"/>
</dbReference>
<dbReference type="RefSeq" id="WP_084003206.1">
    <property type="nucleotide sequence ID" value="NZ_CP013979.1"/>
</dbReference>
<evidence type="ECO:0000256" key="1">
    <source>
        <dbReference type="ARBA" id="ARBA00022801"/>
    </source>
</evidence>
<evidence type="ECO:0000256" key="3">
    <source>
        <dbReference type="SAM" id="SignalP"/>
    </source>
</evidence>
<keyword evidence="1" id="KW-0378">Hydrolase</keyword>
<dbReference type="Gene3D" id="2.40.260.10">
    <property type="entry name" value="Sortase"/>
    <property type="match status" value="1"/>
</dbReference>
<gene>
    <name evidence="4" type="ORF">ATC03_02190</name>
</gene>
<reference evidence="4 5" key="1">
    <citation type="journal article" date="2016" name="Int. J. Syst. Evol. Microbiol.">
        <title>Agromyces aureus sp. nov., isolated from the rhizosphere of Salix caprea L. grown in a heavy-metal-contaminated soil.</title>
        <authorList>
            <person name="Corretto E."/>
            <person name="Antonielli L."/>
            <person name="Sessitsch A."/>
            <person name="Compant S."/>
            <person name="Gorfer M."/>
            <person name="Kuffner M."/>
            <person name="Brader G."/>
        </authorList>
    </citation>
    <scope>NUCLEOTIDE SEQUENCE [LARGE SCALE GENOMIC DNA]</scope>
    <source>
        <strain evidence="4 5">AR33</strain>
    </source>
</reference>
<keyword evidence="5" id="KW-1185">Reference proteome</keyword>
<name>A0A191WBW7_9MICO</name>
<dbReference type="KEGG" id="agy:ATC03_02190"/>
<feature type="signal peptide" evidence="3">
    <location>
        <begin position="1"/>
        <end position="37"/>
    </location>
</feature>